<dbReference type="SUPFAM" id="SSF52540">
    <property type="entry name" value="P-loop containing nucleoside triphosphate hydrolases"/>
    <property type="match status" value="1"/>
</dbReference>
<gene>
    <name evidence="2" type="ORF">QQS21_008151</name>
</gene>
<dbReference type="Proteomes" id="UP001251528">
    <property type="component" value="Unassembled WGS sequence"/>
</dbReference>
<dbReference type="InterPro" id="IPR027417">
    <property type="entry name" value="P-loop_NTPase"/>
</dbReference>
<dbReference type="Pfam" id="PF00931">
    <property type="entry name" value="NB-ARC"/>
    <property type="match status" value="1"/>
</dbReference>
<dbReference type="AlphaFoldDB" id="A0AAJ0CK99"/>
<dbReference type="PANTHER" id="PTHR47691:SF3">
    <property type="entry name" value="HTH-TYPE TRANSCRIPTIONAL REGULATOR RV0890C-RELATED"/>
    <property type="match status" value="1"/>
</dbReference>
<organism evidence="2 3">
    <name type="scientific">Conoideocrella luteorostrata</name>
    <dbReference type="NCBI Taxonomy" id="1105319"/>
    <lineage>
        <taxon>Eukaryota</taxon>
        <taxon>Fungi</taxon>
        <taxon>Dikarya</taxon>
        <taxon>Ascomycota</taxon>
        <taxon>Pezizomycotina</taxon>
        <taxon>Sordariomycetes</taxon>
        <taxon>Hypocreomycetidae</taxon>
        <taxon>Hypocreales</taxon>
        <taxon>Clavicipitaceae</taxon>
        <taxon>Conoideocrella</taxon>
    </lineage>
</organism>
<dbReference type="SUPFAM" id="SSF48452">
    <property type="entry name" value="TPR-like"/>
    <property type="match status" value="1"/>
</dbReference>
<dbReference type="EMBL" id="JASWJB010000179">
    <property type="protein sequence ID" value="KAK2594152.1"/>
    <property type="molecule type" value="Genomic_DNA"/>
</dbReference>
<evidence type="ECO:0000259" key="1">
    <source>
        <dbReference type="Pfam" id="PF00931"/>
    </source>
</evidence>
<evidence type="ECO:0000313" key="2">
    <source>
        <dbReference type="EMBL" id="KAK2594152.1"/>
    </source>
</evidence>
<dbReference type="Gene3D" id="1.25.40.10">
    <property type="entry name" value="Tetratricopeptide repeat domain"/>
    <property type="match status" value="1"/>
</dbReference>
<dbReference type="PANTHER" id="PTHR47691">
    <property type="entry name" value="REGULATOR-RELATED"/>
    <property type="match status" value="1"/>
</dbReference>
<protein>
    <recommendedName>
        <fullName evidence="1">NB-ARC domain-containing protein</fullName>
    </recommendedName>
</protein>
<name>A0AAJ0CK99_9HYPO</name>
<proteinExistence type="predicted"/>
<evidence type="ECO:0000313" key="3">
    <source>
        <dbReference type="Proteomes" id="UP001251528"/>
    </source>
</evidence>
<sequence>MAHIIRTGFSQLSLSANSQAVDYKANVIFIHGLRGHPKHTWDAVEQANEASQSASSSRPKPWRAKFRDKKLSDNNLKPGDVESTRIFWPEDYLAEDVPNARIWTYGFDANVINGLFKPNNQNSISQHGQDLAVRFQRHLDNPVQLIVVGDFSSKLGLPLETVESIDADHMAIAKCTSRLDPRYLAISGVIKGYVRAIAEKNDTIERPIRARRNDTAPVGKFSVPFPRNPNFVSRDTDLSFILGNVQDAVKSQKTFLIHGIGGVGKTQLALEFAYRFQDKFRYVFWLSAQNEATISAAYNNMAMSLSLQSPESRRNALTIERVRQWLCENSDWLLLFDNVEGRPSDLNQFWPPCHHGSIILTSQRSDLSLRTTSHLNLHPLNVEEGSELLLRYLPEEAGSTQIKLVKELCQEVDCLPLLLVALGGFISQSYMHTALPDILRSLSSRVSAHHILSDPSTRSAAFQYEKPVSRVFRLALDKLPTAAQNVFNIMAMLSPEDIMESIFFHPTSVSFLDPSLLSDKILFAKMVRQHLSARHLTEIRPKSSGVVYSVHRSVQREVLNLLEKEDSKLELVFNQAVGLIHAHLPIPSPIMVPLFEFHRYIPFIAHVMNICKVYTQSQPNINPTIQFAEMICSAIAYLYESGLSQSCLDLATTGEDVCQRLSEAIVTSKQLAPSEDLALDPRLTLPRLQANILAYGAGVLWTTGGIKNRHKAHEMGERITKLRDAYMSEANHNQVDVRDYVLQANAYNDWALQLINEGYYTQARLFSQQSLETKQRLLRNDKQQFEFYSSKIHLAVIFLAENAPIKALAMAKEAISHVEMEKGPDHSYTRFCKFHVANVYASVGKYAKAVEMQKTVLDARIGMFGEAHNDTLNAYYALAFCQYRCGDFNEASRNVSFCVEKSQAAQWAEECVLRAKYLESLVKSTFDDKAKWEDQRKKTVSRRDILLHHFADGNWALPVDGKDEFIYFDYLVNYSAGRIMIMQLDNE</sequence>
<dbReference type="InterPro" id="IPR011990">
    <property type="entry name" value="TPR-like_helical_dom_sf"/>
</dbReference>
<accession>A0AAJ0CK99</accession>
<reference evidence="2" key="1">
    <citation type="submission" date="2023-06" db="EMBL/GenBank/DDBJ databases">
        <title>Conoideocrella luteorostrata (Hypocreales: Clavicipitaceae), a potential biocontrol fungus for elongate hemlock scale in United States Christmas tree production areas.</title>
        <authorList>
            <person name="Barrett H."/>
            <person name="Lovett B."/>
            <person name="Macias A.M."/>
            <person name="Stajich J.E."/>
            <person name="Kasson M.T."/>
        </authorList>
    </citation>
    <scope>NUCLEOTIDE SEQUENCE</scope>
    <source>
        <strain evidence="2">ARSEF 14590</strain>
    </source>
</reference>
<keyword evidence="3" id="KW-1185">Reference proteome</keyword>
<dbReference type="GO" id="GO:0043531">
    <property type="term" value="F:ADP binding"/>
    <property type="evidence" value="ECO:0007669"/>
    <property type="project" value="InterPro"/>
</dbReference>
<feature type="domain" description="NB-ARC" evidence="1">
    <location>
        <begin position="253"/>
        <end position="370"/>
    </location>
</feature>
<dbReference type="Gene3D" id="3.40.50.300">
    <property type="entry name" value="P-loop containing nucleotide triphosphate hydrolases"/>
    <property type="match status" value="1"/>
</dbReference>
<comment type="caution">
    <text evidence="2">The sequence shown here is derived from an EMBL/GenBank/DDBJ whole genome shotgun (WGS) entry which is preliminary data.</text>
</comment>
<dbReference type="InterPro" id="IPR002182">
    <property type="entry name" value="NB-ARC"/>
</dbReference>